<name>A0AA87ZZ63_FICCA</name>
<reference evidence="2" key="1">
    <citation type="submission" date="2023-07" db="EMBL/GenBank/DDBJ databases">
        <title>draft genome sequence of fig (Ficus carica).</title>
        <authorList>
            <person name="Takahashi T."/>
            <person name="Nishimura K."/>
        </authorList>
    </citation>
    <scope>NUCLEOTIDE SEQUENCE</scope>
</reference>
<comment type="caution">
    <text evidence="2">The sequence shown here is derived from an EMBL/GenBank/DDBJ whole genome shotgun (WGS) entry which is preliminary data.</text>
</comment>
<feature type="region of interest" description="Disordered" evidence="1">
    <location>
        <begin position="11"/>
        <end position="30"/>
    </location>
</feature>
<accession>A0AA87ZZ63</accession>
<dbReference type="Proteomes" id="UP001187192">
    <property type="component" value="Unassembled WGS sequence"/>
</dbReference>
<protein>
    <submittedName>
        <fullName evidence="2">Uncharacterized protein</fullName>
    </submittedName>
</protein>
<organism evidence="2 3">
    <name type="scientific">Ficus carica</name>
    <name type="common">Common fig</name>
    <dbReference type="NCBI Taxonomy" id="3494"/>
    <lineage>
        <taxon>Eukaryota</taxon>
        <taxon>Viridiplantae</taxon>
        <taxon>Streptophyta</taxon>
        <taxon>Embryophyta</taxon>
        <taxon>Tracheophyta</taxon>
        <taxon>Spermatophyta</taxon>
        <taxon>Magnoliopsida</taxon>
        <taxon>eudicotyledons</taxon>
        <taxon>Gunneridae</taxon>
        <taxon>Pentapetalae</taxon>
        <taxon>rosids</taxon>
        <taxon>fabids</taxon>
        <taxon>Rosales</taxon>
        <taxon>Moraceae</taxon>
        <taxon>Ficeae</taxon>
        <taxon>Ficus</taxon>
    </lineage>
</organism>
<evidence type="ECO:0000313" key="2">
    <source>
        <dbReference type="EMBL" id="GMN43322.1"/>
    </source>
</evidence>
<evidence type="ECO:0000256" key="1">
    <source>
        <dbReference type="SAM" id="MobiDB-lite"/>
    </source>
</evidence>
<dbReference type="AlphaFoldDB" id="A0AA87ZZ63"/>
<proteinExistence type="predicted"/>
<evidence type="ECO:0000313" key="3">
    <source>
        <dbReference type="Proteomes" id="UP001187192"/>
    </source>
</evidence>
<keyword evidence="3" id="KW-1185">Reference proteome</keyword>
<gene>
    <name evidence="2" type="ORF">TIFTF001_012526</name>
</gene>
<sequence>MDPKLIRKIMESRGNSQENRDRSSSFLSTSDLCPPHCDFFDGHRRALVFSG</sequence>
<dbReference type="EMBL" id="BTGU01000016">
    <property type="protein sequence ID" value="GMN43322.1"/>
    <property type="molecule type" value="Genomic_DNA"/>
</dbReference>